<dbReference type="EMBL" id="BMNG01000033">
    <property type="protein sequence ID" value="GGO60147.1"/>
    <property type="molecule type" value="Genomic_DNA"/>
</dbReference>
<feature type="region of interest" description="Disordered" evidence="1">
    <location>
        <begin position="1"/>
        <end position="20"/>
    </location>
</feature>
<protein>
    <submittedName>
        <fullName evidence="2">Uncharacterized protein</fullName>
    </submittedName>
</protein>
<proteinExistence type="predicted"/>
<gene>
    <name evidence="2" type="ORF">GCM10012286_83370</name>
</gene>
<organism evidence="2 3">
    <name type="scientific">Streptomyces lasiicapitis</name>
    <dbReference type="NCBI Taxonomy" id="1923961"/>
    <lineage>
        <taxon>Bacteria</taxon>
        <taxon>Bacillati</taxon>
        <taxon>Actinomycetota</taxon>
        <taxon>Actinomycetes</taxon>
        <taxon>Kitasatosporales</taxon>
        <taxon>Streptomycetaceae</taxon>
        <taxon>Streptomyces</taxon>
    </lineage>
</organism>
<reference evidence="3" key="1">
    <citation type="journal article" date="2019" name="Int. J. Syst. Evol. Microbiol.">
        <title>The Global Catalogue of Microorganisms (GCM) 10K type strain sequencing project: providing services to taxonomists for standard genome sequencing and annotation.</title>
        <authorList>
            <consortium name="The Broad Institute Genomics Platform"/>
            <consortium name="The Broad Institute Genome Sequencing Center for Infectious Disease"/>
            <person name="Wu L."/>
            <person name="Ma J."/>
        </authorList>
    </citation>
    <scope>NUCLEOTIDE SEQUENCE [LARGE SCALE GENOMIC DNA]</scope>
    <source>
        <strain evidence="3">CGMCC 4.7349</strain>
    </source>
</reference>
<name>A0ABQ2MZ35_9ACTN</name>
<dbReference type="RefSeq" id="WP_189177874.1">
    <property type="nucleotide sequence ID" value="NZ_BMNG01000033.1"/>
</dbReference>
<evidence type="ECO:0000256" key="1">
    <source>
        <dbReference type="SAM" id="MobiDB-lite"/>
    </source>
</evidence>
<keyword evidence="3" id="KW-1185">Reference proteome</keyword>
<comment type="caution">
    <text evidence="2">The sequence shown here is derived from an EMBL/GenBank/DDBJ whole genome shotgun (WGS) entry which is preliminary data.</text>
</comment>
<dbReference type="SUPFAM" id="SSF52540">
    <property type="entry name" value="P-loop containing nucleoside triphosphate hydrolases"/>
    <property type="match status" value="1"/>
</dbReference>
<evidence type="ECO:0000313" key="3">
    <source>
        <dbReference type="Proteomes" id="UP000656881"/>
    </source>
</evidence>
<dbReference type="Gene3D" id="3.40.50.300">
    <property type="entry name" value="P-loop containing nucleotide triphosphate hydrolases"/>
    <property type="match status" value="2"/>
</dbReference>
<sequence length="752" mass="80946">MTHAMTVLAAESPPADDRSAVDELGSRITDWIISILPGSAAELQLWGVCGIALLGILAGVGSRRLAAQGKKDRAGLDGAAEMLGEGMTAAFGKVLDGGGRFISGQPLWGEPKTDATFLKSGAVLEHAPMDMHGSAAKTADGDGLEQEPPARTTLLTRYADKLPGWVQRAATSWQCWPGAARSAIRVGAVTTGAGVWISPLLSLAAPPVVALLAGVITVVGRKGRARTDAQTYSSGLWAALVQVLRLSSEDQARGEKHWMRLSDDLSGDTARVVIRLPLYWLGSEKERAALSHVVHSRLPGEWMASYIQRGRDPYVTFTPRPPAPPVPELPTRVEWIPSADPARVYVGETVRGPRYVDTETETPHWGISGGTGDGKTTCLLMPVVHGRQHGALVDCITMKAAAFKDIEGESGIRVHKTGRQAVAALAEFYVSMKAAESLQGTPAGDQLPERILVIDEFASFVKSAKIWWKYGLKGKGMPPFEAWFHMILMQGRSAHHKVVIGAHTFTRELFGDTETRDLVGTKGIVGPASNPKWGVTYGLDAPRVDYRHDIKGRGVIGVTGSQDIEEIQYAYITPFARDHLRRCTPAPDWHAQGQMAPWITDAALEEAEQELAIAEFLPAGAFMRGVTLVTGRVIPAAQPLSPRSEPSASQGTEGRIADDVTTHQPAHHGTYQADQAEASLLPVFSLKEACEAGLLPVTYGAARQRLARGRRVGVDLPEGVVADGVTYYTAKELLAWWTLVTSVRHRTGMPSM</sequence>
<dbReference type="InterPro" id="IPR027417">
    <property type="entry name" value="P-loop_NTPase"/>
</dbReference>
<accession>A0ABQ2MZ35</accession>
<evidence type="ECO:0000313" key="2">
    <source>
        <dbReference type="EMBL" id="GGO60147.1"/>
    </source>
</evidence>
<dbReference type="Proteomes" id="UP000656881">
    <property type="component" value="Unassembled WGS sequence"/>
</dbReference>